<comment type="caution">
    <text evidence="1">The sequence shown here is derived from an EMBL/GenBank/DDBJ whole genome shotgun (WGS) entry which is preliminary data.</text>
</comment>
<evidence type="ECO:0000313" key="1">
    <source>
        <dbReference type="EMBL" id="KAI3669364.1"/>
    </source>
</evidence>
<gene>
    <name evidence="1" type="ORF">L6452_40598</name>
</gene>
<evidence type="ECO:0000313" key="2">
    <source>
        <dbReference type="Proteomes" id="UP001055879"/>
    </source>
</evidence>
<proteinExistence type="predicted"/>
<dbReference type="EMBL" id="CM042062">
    <property type="protein sequence ID" value="KAI3669364.1"/>
    <property type="molecule type" value="Genomic_DNA"/>
</dbReference>
<sequence length="252" mass="28893">MTIFYLMYVCKLLYVEATINIKVEVSQKKAAICAWNIALLRKREIIEIESGGFGLLLVRPEYLIPITKPQPKAKEEPKIPPREPGKKEYIRNMEENMRLLFKVKYNTEKGLEAIVSKFPNNKRISPCKDEHTVTVNLPQECETPSTKDKDKDCDYVPGFDLGISPLKDAAPETTTHTNEDETSRVKDKGKKVLDTTSDEINIVGMKVDEEKGMDPMAQRRNKNLSDHLRSPFVIRCVNLQINVEDKRVNEWA</sequence>
<organism evidence="1 2">
    <name type="scientific">Arctium lappa</name>
    <name type="common">Greater burdock</name>
    <name type="synonym">Lappa major</name>
    <dbReference type="NCBI Taxonomy" id="4217"/>
    <lineage>
        <taxon>Eukaryota</taxon>
        <taxon>Viridiplantae</taxon>
        <taxon>Streptophyta</taxon>
        <taxon>Embryophyta</taxon>
        <taxon>Tracheophyta</taxon>
        <taxon>Spermatophyta</taxon>
        <taxon>Magnoliopsida</taxon>
        <taxon>eudicotyledons</taxon>
        <taxon>Gunneridae</taxon>
        <taxon>Pentapetalae</taxon>
        <taxon>asterids</taxon>
        <taxon>campanulids</taxon>
        <taxon>Asterales</taxon>
        <taxon>Asteraceae</taxon>
        <taxon>Carduoideae</taxon>
        <taxon>Cardueae</taxon>
        <taxon>Arctiinae</taxon>
        <taxon>Arctium</taxon>
    </lineage>
</organism>
<accession>A0ACB8XRG8</accession>
<reference evidence="1 2" key="2">
    <citation type="journal article" date="2022" name="Mol. Ecol. Resour.">
        <title>The genomes of chicory, endive, great burdock and yacon provide insights into Asteraceae paleo-polyploidization history and plant inulin production.</title>
        <authorList>
            <person name="Fan W."/>
            <person name="Wang S."/>
            <person name="Wang H."/>
            <person name="Wang A."/>
            <person name="Jiang F."/>
            <person name="Liu H."/>
            <person name="Zhao H."/>
            <person name="Xu D."/>
            <person name="Zhang Y."/>
        </authorList>
    </citation>
    <scope>NUCLEOTIDE SEQUENCE [LARGE SCALE GENOMIC DNA]</scope>
    <source>
        <strain evidence="2">cv. Niubang</strain>
    </source>
</reference>
<reference evidence="2" key="1">
    <citation type="journal article" date="2022" name="Mol. Ecol. Resour.">
        <title>The genomes of chicory, endive, great burdock and yacon provide insights into Asteraceae palaeo-polyploidization history and plant inulin production.</title>
        <authorList>
            <person name="Fan W."/>
            <person name="Wang S."/>
            <person name="Wang H."/>
            <person name="Wang A."/>
            <person name="Jiang F."/>
            <person name="Liu H."/>
            <person name="Zhao H."/>
            <person name="Xu D."/>
            <person name="Zhang Y."/>
        </authorList>
    </citation>
    <scope>NUCLEOTIDE SEQUENCE [LARGE SCALE GENOMIC DNA]</scope>
    <source>
        <strain evidence="2">cv. Niubang</strain>
    </source>
</reference>
<keyword evidence="2" id="KW-1185">Reference proteome</keyword>
<protein>
    <submittedName>
        <fullName evidence="1">Uncharacterized protein</fullName>
    </submittedName>
</protein>
<dbReference type="Proteomes" id="UP001055879">
    <property type="component" value="Linkage Group LG16"/>
</dbReference>
<name>A0ACB8XRG8_ARCLA</name>